<protein>
    <submittedName>
        <fullName evidence="2">Uncharacterized protein</fullName>
    </submittedName>
</protein>
<evidence type="ECO:0000313" key="3">
    <source>
        <dbReference type="Proteomes" id="UP000053039"/>
    </source>
</evidence>
<feature type="region of interest" description="Disordered" evidence="1">
    <location>
        <begin position="122"/>
        <end position="149"/>
    </location>
</feature>
<dbReference type="InterPro" id="IPR045428">
    <property type="entry name" value="EACC1"/>
</dbReference>
<gene>
    <name evidence="2" type="ORF">AQI94_31575</name>
</gene>
<feature type="compositionally biased region" description="Gly residues" evidence="1">
    <location>
        <begin position="140"/>
        <end position="149"/>
    </location>
</feature>
<dbReference type="Pfam" id="PF19953">
    <property type="entry name" value="EACC1"/>
    <property type="match status" value="1"/>
</dbReference>
<evidence type="ECO:0000256" key="1">
    <source>
        <dbReference type="SAM" id="MobiDB-lite"/>
    </source>
</evidence>
<sequence length="149" mass="15605">MRRGTGDKEGLLVQLTLGFLDVQVPEAELRSLHMWLMADPVARRHAKPMLGASQVLTPGAQGGALDLVSLMVSSGFSAASLAMSVVSWRATRPHRPSVIVNRPDGLTITISDSSAEEARRLIESLADDSGGTRGPDDSDGSGGRVGLSA</sequence>
<proteinExistence type="predicted"/>
<dbReference type="Proteomes" id="UP000053039">
    <property type="component" value="Unassembled WGS sequence"/>
</dbReference>
<comment type="caution">
    <text evidence="2">The sequence shown here is derived from an EMBL/GenBank/DDBJ whole genome shotgun (WGS) entry which is preliminary data.</text>
</comment>
<dbReference type="AlphaFoldDB" id="A0A101N0P9"/>
<name>A0A101N0P9_9ACTN</name>
<organism evidence="2 3">
    <name type="scientific">Streptomyces pseudovenezuelae</name>
    <dbReference type="NCBI Taxonomy" id="67350"/>
    <lineage>
        <taxon>Bacteria</taxon>
        <taxon>Bacillati</taxon>
        <taxon>Actinomycetota</taxon>
        <taxon>Actinomycetes</taxon>
        <taxon>Kitasatosporales</taxon>
        <taxon>Streptomycetaceae</taxon>
        <taxon>Streptomyces</taxon>
        <taxon>Streptomyces aurantiacus group</taxon>
    </lineage>
</organism>
<dbReference type="EMBL" id="LMWM01000031">
    <property type="protein sequence ID" value="KUM84422.1"/>
    <property type="molecule type" value="Genomic_DNA"/>
</dbReference>
<evidence type="ECO:0000313" key="2">
    <source>
        <dbReference type="EMBL" id="KUM84422.1"/>
    </source>
</evidence>
<reference evidence="2 3" key="1">
    <citation type="submission" date="2015-10" db="EMBL/GenBank/DDBJ databases">
        <title>Draft genome sequence of Streptomyces pseudovenezuelae DSM 40212, type strain for the species Streptomyces pseudovenezuelae.</title>
        <authorList>
            <person name="Ruckert C."/>
            <person name="Winkler A."/>
            <person name="Kalinowski J."/>
            <person name="Kampfer P."/>
            <person name="Glaeser S."/>
        </authorList>
    </citation>
    <scope>NUCLEOTIDE SEQUENCE [LARGE SCALE GENOMIC DNA]</scope>
    <source>
        <strain evidence="2 3">DSM 40212</strain>
    </source>
</reference>
<accession>A0A101N0P9</accession>